<reference evidence="1 2" key="1">
    <citation type="submission" date="2020-04" db="EMBL/GenBank/DDBJ databases">
        <title>Genome sequencing of novel species.</title>
        <authorList>
            <person name="Heo J."/>
            <person name="Kim S.-J."/>
            <person name="Kim J.-S."/>
            <person name="Hong S.-B."/>
            <person name="Kwon S.-W."/>
        </authorList>
    </citation>
    <scope>NUCLEOTIDE SEQUENCE [LARGE SCALE GENOMIC DNA]</scope>
    <source>
        <strain evidence="1 2">AF9R3</strain>
    </source>
</reference>
<accession>A0ABX6MAV7</accession>
<evidence type="ECO:0000313" key="1">
    <source>
        <dbReference type="EMBL" id="QJD91464.1"/>
    </source>
</evidence>
<sequence>MNESDAKEKIRTAIRQSKYVWRTPISLSKETQIPLEIVLTLLETSGAFMRAYNTNTSGQSVFTTAEKYIADSTWRHRLLDLLANKVGV</sequence>
<dbReference type="Proteomes" id="UP000503117">
    <property type="component" value="Chromosome"/>
</dbReference>
<keyword evidence="2" id="KW-1185">Reference proteome</keyword>
<protein>
    <submittedName>
        <fullName evidence="1">Uncharacterized protein</fullName>
    </submittedName>
</protein>
<proteinExistence type="predicted"/>
<dbReference type="RefSeq" id="WP_146235920.1">
    <property type="nucleotide sequence ID" value="NZ_CP051684.1"/>
</dbReference>
<dbReference type="EMBL" id="CP051684">
    <property type="protein sequence ID" value="QJD91464.1"/>
    <property type="molecule type" value="Genomic_DNA"/>
</dbReference>
<organism evidence="1 2">
    <name type="scientific">Duganella dendranthematis</name>
    <dbReference type="NCBI Taxonomy" id="2728021"/>
    <lineage>
        <taxon>Bacteria</taxon>
        <taxon>Pseudomonadati</taxon>
        <taxon>Pseudomonadota</taxon>
        <taxon>Betaproteobacteria</taxon>
        <taxon>Burkholderiales</taxon>
        <taxon>Oxalobacteraceae</taxon>
        <taxon>Telluria group</taxon>
        <taxon>Duganella</taxon>
    </lineage>
</organism>
<evidence type="ECO:0000313" key="2">
    <source>
        <dbReference type="Proteomes" id="UP000503117"/>
    </source>
</evidence>
<gene>
    <name evidence="1" type="ORF">HH213_16080</name>
</gene>
<name>A0ABX6MAV7_9BURK</name>